<dbReference type="EMBL" id="CP000438">
    <property type="protein sequence ID" value="ABJ10570.1"/>
    <property type="molecule type" value="Genomic_DNA"/>
</dbReference>
<organism evidence="1 2">
    <name type="scientific">Pseudomonas aeruginosa (strain UCBPP-PA14)</name>
    <dbReference type="NCBI Taxonomy" id="208963"/>
    <lineage>
        <taxon>Bacteria</taxon>
        <taxon>Pseudomonadati</taxon>
        <taxon>Pseudomonadota</taxon>
        <taxon>Gammaproteobacteria</taxon>
        <taxon>Pseudomonadales</taxon>
        <taxon>Pseudomonadaceae</taxon>
        <taxon>Pseudomonas</taxon>
    </lineage>
</organism>
<reference evidence="1 2" key="1">
    <citation type="journal article" date="2006" name="Genome Biol.">
        <title>Genomic analysis reveals that Pseudomonas aeruginosa virulence is combinatorial.</title>
        <authorList>
            <person name="Lee D.G."/>
            <person name="Urbach J.M."/>
            <person name="Wu G."/>
            <person name="Liberati N.T."/>
            <person name="Feinbaum R.L."/>
            <person name="Miyata S."/>
            <person name="Diggins L.T."/>
            <person name="He J."/>
            <person name="Saucier M."/>
            <person name="Deziel E."/>
            <person name="Friedman L."/>
            <person name="Li L."/>
            <person name="Grills G."/>
            <person name="Montgomery K."/>
            <person name="Kucherlapati R."/>
            <person name="Rahme L.G."/>
            <person name="Ausubel F.M."/>
        </authorList>
    </citation>
    <scope>NUCLEOTIDE SEQUENCE [LARGE SCALE GENOMIC DNA]</scope>
    <source>
        <strain evidence="1 2">UCBPP-PA14</strain>
    </source>
</reference>
<accession>A0A0H2Z8W3</accession>
<dbReference type="HOGENOM" id="CLU_695795_0_0_6"/>
<gene>
    <name evidence="1" type="ordered locus">PA14_46460</name>
</gene>
<proteinExistence type="predicted"/>
<dbReference type="Proteomes" id="UP000000653">
    <property type="component" value="Chromosome"/>
</dbReference>
<protein>
    <submittedName>
        <fullName evidence="1">Uncharacterized protein</fullName>
    </submittedName>
</protein>
<dbReference type="KEGG" id="pau:PA14_46460"/>
<evidence type="ECO:0000313" key="1">
    <source>
        <dbReference type="EMBL" id="ABJ10570.1"/>
    </source>
</evidence>
<sequence length="396" mass="44272">MYRTIDVHVDESSWPGVGKTPSFPPAFTAGTNNFNLNINAMLLMIGYLTTPTSVTGVSLAEFWAWVRYLAAITPHDADLRLTRSYADLDAHQKTILSDDFGMGVPIVWLIKHLPLVEIVDGRYFLQRYGARHGAHQHRTAKRGPNKTPDFVARDRDGNWHILECKGTQSGEAFRNRQINSGVSQKLSIIFPSGHTGQRLVSGLSIGIEDGNSSHLRIIDPVPDDPVTIAESELEFAQDAATRGVMAKLLRSTGFEISAEAVAAPFGKPQAMPPSKRKADKKRVEYIADRDRRAREELLESTSRDHLFNGRYRGREVTFQLPRPIYIRDVAISKVTVRQGINLDALDLLREQPTIDALVDPSRNNWIDMMGTNIISDDEQAATLQIGDIFRSEMILE</sequence>
<evidence type="ECO:0000313" key="2">
    <source>
        <dbReference type="Proteomes" id="UP000000653"/>
    </source>
</evidence>
<name>A0A0H2Z8W3_PSEAB</name>
<dbReference type="AlphaFoldDB" id="A0A0H2Z8W3"/>